<gene>
    <name evidence="2" type="ORF">AYJ53_07595</name>
</gene>
<dbReference type="EMBL" id="LSNG01000005">
    <property type="protein sequence ID" value="KXN76921.1"/>
    <property type="molecule type" value="Genomic_DNA"/>
</dbReference>
<proteinExistence type="predicted"/>
<dbReference type="Pfam" id="PF06114">
    <property type="entry name" value="Peptidase_M78"/>
    <property type="match status" value="1"/>
</dbReference>
<protein>
    <recommendedName>
        <fullName evidence="1">IrrE N-terminal-like domain-containing protein</fullName>
    </recommendedName>
</protein>
<evidence type="ECO:0000259" key="1">
    <source>
        <dbReference type="Pfam" id="PF06114"/>
    </source>
</evidence>
<evidence type="ECO:0000313" key="2">
    <source>
        <dbReference type="EMBL" id="KXN76921.1"/>
    </source>
</evidence>
<organism evidence="2 3">
    <name type="scientific">Lactobacillus johnsonii</name>
    <dbReference type="NCBI Taxonomy" id="33959"/>
    <lineage>
        <taxon>Bacteria</taxon>
        <taxon>Bacillati</taxon>
        <taxon>Bacillota</taxon>
        <taxon>Bacilli</taxon>
        <taxon>Lactobacillales</taxon>
        <taxon>Lactobacillaceae</taxon>
        <taxon>Lactobacillus</taxon>
    </lineage>
</organism>
<dbReference type="RefSeq" id="WP_061399905.1">
    <property type="nucleotide sequence ID" value="NZ_LSNG01000005.1"/>
</dbReference>
<dbReference type="Proteomes" id="UP000070346">
    <property type="component" value="Unassembled WGS sequence"/>
</dbReference>
<dbReference type="Gene3D" id="1.10.10.2910">
    <property type="match status" value="1"/>
</dbReference>
<name>A0A9X0LYQ4_LACJH</name>
<sequence length="137" mass="15664">MINTNIRKLVKKLGIVLLFSSDIRGRGYIVKVKNVTFLCVNANLSDEEQDNVITHEIGHYLDKLDIGDYKNNVVVRCHSEHNANLYLINRYSAEYVDIVDEDQANYVNFAKSIGIDDVDLAKSILARHYRNNSSEMT</sequence>
<accession>A0A9X0LYQ4</accession>
<evidence type="ECO:0000313" key="3">
    <source>
        <dbReference type="Proteomes" id="UP000070346"/>
    </source>
</evidence>
<dbReference type="OrthoDB" id="2307900at2"/>
<feature type="domain" description="IrrE N-terminal-like" evidence="1">
    <location>
        <begin position="12"/>
        <end position="61"/>
    </location>
</feature>
<dbReference type="AlphaFoldDB" id="A0A9X0LYQ4"/>
<comment type="caution">
    <text evidence="2">The sequence shown here is derived from an EMBL/GenBank/DDBJ whole genome shotgun (WGS) entry which is preliminary data.</text>
</comment>
<reference evidence="2 3" key="1">
    <citation type="submission" date="2016-02" db="EMBL/GenBank/DDBJ databases">
        <title>Complete Genome Sequences of Lactobacillus johnsonii Strain W1.</title>
        <authorList>
            <person name="Sun Y."/>
            <person name="Wu X."/>
        </authorList>
    </citation>
    <scope>NUCLEOTIDE SEQUENCE [LARGE SCALE GENOMIC DNA]</scope>
    <source>
        <strain evidence="2 3">W1</strain>
    </source>
</reference>
<dbReference type="InterPro" id="IPR010359">
    <property type="entry name" value="IrrE_HExxH"/>
</dbReference>